<evidence type="ECO:0000313" key="3">
    <source>
        <dbReference type="Proteomes" id="UP000199695"/>
    </source>
</evidence>
<dbReference type="Pfam" id="PF13673">
    <property type="entry name" value="Acetyltransf_10"/>
    <property type="match status" value="1"/>
</dbReference>
<dbReference type="STRING" id="1173111.SAMN05444955_1312"/>
<dbReference type="GO" id="GO:0016747">
    <property type="term" value="F:acyltransferase activity, transferring groups other than amino-acyl groups"/>
    <property type="evidence" value="ECO:0007669"/>
    <property type="project" value="InterPro"/>
</dbReference>
<dbReference type="Gene3D" id="3.40.630.30">
    <property type="match status" value="1"/>
</dbReference>
<protein>
    <submittedName>
        <fullName evidence="2">N-acetylglutamate synthase, GNAT family</fullName>
    </submittedName>
</protein>
<dbReference type="Proteomes" id="UP000199695">
    <property type="component" value="Unassembled WGS sequence"/>
</dbReference>
<organism evidence="2 3">
    <name type="scientific">Lihuaxuella thermophila</name>
    <dbReference type="NCBI Taxonomy" id="1173111"/>
    <lineage>
        <taxon>Bacteria</taxon>
        <taxon>Bacillati</taxon>
        <taxon>Bacillota</taxon>
        <taxon>Bacilli</taxon>
        <taxon>Bacillales</taxon>
        <taxon>Thermoactinomycetaceae</taxon>
        <taxon>Lihuaxuella</taxon>
    </lineage>
</organism>
<dbReference type="InterPro" id="IPR016181">
    <property type="entry name" value="Acyl_CoA_acyltransferase"/>
</dbReference>
<dbReference type="InterPro" id="IPR053144">
    <property type="entry name" value="Acetyltransferase_Butenolide"/>
</dbReference>
<dbReference type="InterPro" id="IPR000182">
    <property type="entry name" value="GNAT_dom"/>
</dbReference>
<evidence type="ECO:0000259" key="1">
    <source>
        <dbReference type="PROSITE" id="PS51186"/>
    </source>
</evidence>
<dbReference type="AlphaFoldDB" id="A0A1H8JMD7"/>
<reference evidence="2 3" key="1">
    <citation type="submission" date="2016-10" db="EMBL/GenBank/DDBJ databases">
        <authorList>
            <person name="de Groot N.N."/>
        </authorList>
    </citation>
    <scope>NUCLEOTIDE SEQUENCE [LARGE SCALE GENOMIC DNA]</scope>
    <source>
        <strain evidence="2 3">DSM 46701</strain>
    </source>
</reference>
<name>A0A1H8JMD7_9BACL</name>
<dbReference type="OrthoDB" id="9775804at2"/>
<accession>A0A1H8JMD7</accession>
<keyword evidence="3" id="KW-1185">Reference proteome</keyword>
<dbReference type="PROSITE" id="PS51186">
    <property type="entry name" value="GNAT"/>
    <property type="match status" value="1"/>
</dbReference>
<gene>
    <name evidence="2" type="ORF">SAMN05444955_1312</name>
</gene>
<dbReference type="CDD" id="cd04301">
    <property type="entry name" value="NAT_SF"/>
    <property type="match status" value="1"/>
</dbReference>
<sequence length="140" mass="16164">MKIEYRESLPDQKDFIHLYHSAGWTNPLSEEQLYRAISQSWYTLSVYAVEQLVGFGRIISDGIYQALLCDVIVLPGYQNRGIGKNIVQRLLHKCQSNQIVMVLLFSAKGKADFYKKFGFVERSADAPGMWWHGFPEENEK</sequence>
<dbReference type="PANTHER" id="PTHR43233:SF1">
    <property type="entry name" value="FAMILY N-ACETYLTRANSFERASE, PUTATIVE (AFU_ORTHOLOGUE AFUA_6G03350)-RELATED"/>
    <property type="match status" value="1"/>
</dbReference>
<dbReference type="PANTHER" id="PTHR43233">
    <property type="entry name" value="FAMILY N-ACETYLTRANSFERASE, PUTATIVE (AFU_ORTHOLOGUE AFUA_6G03350)-RELATED"/>
    <property type="match status" value="1"/>
</dbReference>
<dbReference type="SUPFAM" id="SSF55729">
    <property type="entry name" value="Acyl-CoA N-acyltransferases (Nat)"/>
    <property type="match status" value="1"/>
</dbReference>
<dbReference type="EMBL" id="FOCQ01000031">
    <property type="protein sequence ID" value="SEN81842.1"/>
    <property type="molecule type" value="Genomic_DNA"/>
</dbReference>
<proteinExistence type="predicted"/>
<dbReference type="RefSeq" id="WP_089973358.1">
    <property type="nucleotide sequence ID" value="NZ_FOCQ01000031.1"/>
</dbReference>
<evidence type="ECO:0000313" key="2">
    <source>
        <dbReference type="EMBL" id="SEN81842.1"/>
    </source>
</evidence>
<feature type="domain" description="N-acetyltransferase" evidence="1">
    <location>
        <begin position="3"/>
        <end position="140"/>
    </location>
</feature>